<evidence type="ECO:0000313" key="2">
    <source>
        <dbReference type="Proteomes" id="UP000274661"/>
    </source>
</evidence>
<dbReference type="InterPro" id="IPR007459">
    <property type="entry name" value="DNA_pol3_chi"/>
</dbReference>
<dbReference type="RefSeq" id="WP_126718638.1">
    <property type="nucleotide sequence ID" value="NZ_RWJF01000001.1"/>
</dbReference>
<dbReference type="PANTHER" id="PTHR38767">
    <property type="entry name" value="DNA POLYMERASE III SUBUNIT CHI"/>
    <property type="match status" value="1"/>
</dbReference>
<dbReference type="Gene3D" id="3.40.50.10110">
    <property type="entry name" value="DNA polymerase III subunit chi"/>
    <property type="match status" value="1"/>
</dbReference>
<dbReference type="GO" id="GO:0032298">
    <property type="term" value="P:positive regulation of DNA-templated DNA replication initiation"/>
    <property type="evidence" value="ECO:0007669"/>
    <property type="project" value="TreeGrafter"/>
</dbReference>
<dbReference type="OrthoDB" id="9795973at2"/>
<dbReference type="Proteomes" id="UP000274661">
    <property type="component" value="Unassembled WGS sequence"/>
</dbReference>
<accession>A0A3R9WQA5</accession>
<dbReference type="AlphaFoldDB" id="A0A3R9WQA5"/>
<dbReference type="GO" id="GO:0006260">
    <property type="term" value="P:DNA replication"/>
    <property type="evidence" value="ECO:0007669"/>
    <property type="project" value="InterPro"/>
</dbReference>
<dbReference type="GO" id="GO:0003887">
    <property type="term" value="F:DNA-directed DNA polymerase activity"/>
    <property type="evidence" value="ECO:0007669"/>
    <property type="project" value="InterPro"/>
</dbReference>
<dbReference type="GO" id="GO:0003677">
    <property type="term" value="F:DNA binding"/>
    <property type="evidence" value="ECO:0007669"/>
    <property type="project" value="InterPro"/>
</dbReference>
<protein>
    <submittedName>
        <fullName evidence="1">DNA polymerase III subunit chi</fullName>
    </submittedName>
</protein>
<dbReference type="Pfam" id="PF04364">
    <property type="entry name" value="DNA_pol3_chi"/>
    <property type="match status" value="1"/>
</dbReference>
<keyword evidence="2" id="KW-1185">Reference proteome</keyword>
<evidence type="ECO:0000313" key="1">
    <source>
        <dbReference type="EMBL" id="RST30804.1"/>
    </source>
</evidence>
<dbReference type="SUPFAM" id="SSF102400">
    <property type="entry name" value="DNA polymerase III chi subunit"/>
    <property type="match status" value="1"/>
</dbReference>
<dbReference type="EMBL" id="RWJF01000001">
    <property type="protein sequence ID" value="RST30804.1"/>
    <property type="molecule type" value="Genomic_DNA"/>
</dbReference>
<gene>
    <name evidence="1" type="ORF">HMF7854_08105</name>
</gene>
<comment type="caution">
    <text evidence="1">The sequence shown here is derived from an EMBL/GenBank/DDBJ whole genome shotgun (WGS) entry which is preliminary data.</text>
</comment>
<sequence length="147" mass="16315">MRVDFYQLGGAALDGIVGQLATRLIEQDQRLLVVAEDDALLARLDRQLWDQGGPTAFLAHGRAGGADDAQQPVLLATTPDAANRARNLLIADGAWREAAITFDRAFYLFAADTLEGARLAWKLLAGRDEVERHFWRQDENGRWREAA</sequence>
<proteinExistence type="predicted"/>
<dbReference type="InterPro" id="IPR036768">
    <property type="entry name" value="PolIII_chi_sf"/>
</dbReference>
<dbReference type="PANTHER" id="PTHR38767:SF1">
    <property type="entry name" value="DNA POLYMERASE III SUBUNIT CHI"/>
    <property type="match status" value="1"/>
</dbReference>
<reference evidence="1 2" key="1">
    <citation type="submission" date="2018-12" db="EMBL/GenBank/DDBJ databases">
        <title>Sphingomonas sp. HMF7854 Genome sequencing and assembly.</title>
        <authorList>
            <person name="Cha I."/>
            <person name="Kang H."/>
            <person name="Kim H."/>
            <person name="Kang J."/>
            <person name="Joh K."/>
        </authorList>
    </citation>
    <scope>NUCLEOTIDE SEQUENCE [LARGE SCALE GENOMIC DNA]</scope>
    <source>
        <strain evidence="1 2">HMF7854</strain>
    </source>
</reference>
<organism evidence="1 2">
    <name type="scientific">Sphingomonas ginkgonis</name>
    <dbReference type="NCBI Taxonomy" id="2315330"/>
    <lineage>
        <taxon>Bacteria</taxon>
        <taxon>Pseudomonadati</taxon>
        <taxon>Pseudomonadota</taxon>
        <taxon>Alphaproteobacteria</taxon>
        <taxon>Sphingomonadales</taxon>
        <taxon>Sphingomonadaceae</taxon>
        <taxon>Sphingomonas</taxon>
    </lineage>
</organism>
<name>A0A3R9WQA5_9SPHN</name>